<keyword evidence="2" id="KW-0645">Protease</keyword>
<keyword evidence="3" id="KW-0479">Metal-binding</keyword>
<protein>
    <submittedName>
        <fullName evidence="10">Murein hydrolase activator EnvC family protein</fullName>
    </submittedName>
</protein>
<evidence type="ECO:0000256" key="4">
    <source>
        <dbReference type="ARBA" id="ARBA00022801"/>
    </source>
</evidence>
<gene>
    <name evidence="10" type="ORF">ACFQDM_14905</name>
</gene>
<dbReference type="EMBL" id="JBHSSW010000028">
    <property type="protein sequence ID" value="MFC6199374.1"/>
    <property type="molecule type" value="Genomic_DNA"/>
</dbReference>
<comment type="caution">
    <text evidence="10">The sequence shown here is derived from an EMBL/GenBank/DDBJ whole genome shotgun (WGS) entry which is preliminary data.</text>
</comment>
<accession>A0ABW1SD90</accession>
<evidence type="ECO:0000259" key="9">
    <source>
        <dbReference type="Pfam" id="PF01551"/>
    </source>
</evidence>
<evidence type="ECO:0000256" key="1">
    <source>
        <dbReference type="ARBA" id="ARBA00001947"/>
    </source>
</evidence>
<sequence>MSLLKRSFLSVALVTLAYSGVHTAIPQESVSLDDLREVEAQLERDRKALEAIEAAQNSARADMTVVNRQLISAAQESLRREEQASEIERRLIELEIKENDARNQLMADRQGLKDIMTALIQASRKKPPALATHPDRATNAIQAAIVMRDMADQLEIRSEKLAENVRSYADLLEKTRKEKDRLDTAEKLLSAKKDEIERLAAIKRSAFEDISGEAEKLKKRLDAVAVKAENIRSLLADLEANAPTPPSRKPSVLNEPAPKGADEAISVAVLSKLGLPAAGQVIQTYGDELPSGRKAEGLTVRTRSSAQVVAPADSVIVWSGPFRSYGQMLILRTGDGYHIVLSGLADIYGTRGQSVLAGEPVGAMSNRDDIPQELYMELRKDGLPEDPAKWMSRSKG</sequence>
<evidence type="ECO:0000256" key="6">
    <source>
        <dbReference type="ARBA" id="ARBA00023049"/>
    </source>
</evidence>
<dbReference type="SUPFAM" id="SSF51261">
    <property type="entry name" value="Duplicated hybrid motif"/>
    <property type="match status" value="1"/>
</dbReference>
<evidence type="ECO:0000256" key="3">
    <source>
        <dbReference type="ARBA" id="ARBA00022723"/>
    </source>
</evidence>
<name>A0ABW1SD90_9PROT</name>
<keyword evidence="11" id="KW-1185">Reference proteome</keyword>
<dbReference type="GO" id="GO:0016787">
    <property type="term" value="F:hydrolase activity"/>
    <property type="evidence" value="ECO:0007669"/>
    <property type="project" value="UniProtKB-KW"/>
</dbReference>
<dbReference type="Pfam" id="PF01551">
    <property type="entry name" value="Peptidase_M23"/>
    <property type="match status" value="1"/>
</dbReference>
<dbReference type="InterPro" id="IPR050570">
    <property type="entry name" value="Cell_wall_metabolism_enzyme"/>
</dbReference>
<evidence type="ECO:0000256" key="2">
    <source>
        <dbReference type="ARBA" id="ARBA00022670"/>
    </source>
</evidence>
<comment type="cofactor">
    <cofactor evidence="1">
        <name>Zn(2+)</name>
        <dbReference type="ChEBI" id="CHEBI:29105"/>
    </cofactor>
</comment>
<evidence type="ECO:0000313" key="11">
    <source>
        <dbReference type="Proteomes" id="UP001596303"/>
    </source>
</evidence>
<feature type="domain" description="M23ase beta-sheet core" evidence="9">
    <location>
        <begin position="295"/>
        <end position="387"/>
    </location>
</feature>
<dbReference type="InterPro" id="IPR011055">
    <property type="entry name" value="Dup_hybrid_motif"/>
</dbReference>
<organism evidence="10 11">
    <name type="scientific">Ponticaulis profundi</name>
    <dbReference type="NCBI Taxonomy" id="2665222"/>
    <lineage>
        <taxon>Bacteria</taxon>
        <taxon>Pseudomonadati</taxon>
        <taxon>Pseudomonadota</taxon>
        <taxon>Alphaproteobacteria</taxon>
        <taxon>Hyphomonadales</taxon>
        <taxon>Hyphomonadaceae</taxon>
        <taxon>Ponticaulis</taxon>
    </lineage>
</organism>
<evidence type="ECO:0000313" key="10">
    <source>
        <dbReference type="EMBL" id="MFC6199374.1"/>
    </source>
</evidence>
<keyword evidence="4 10" id="KW-0378">Hydrolase</keyword>
<dbReference type="RefSeq" id="WP_377380374.1">
    <property type="nucleotide sequence ID" value="NZ_JBHSSW010000028.1"/>
</dbReference>
<dbReference type="PANTHER" id="PTHR21666:SF288">
    <property type="entry name" value="CELL DIVISION PROTEIN YTFB"/>
    <property type="match status" value="1"/>
</dbReference>
<dbReference type="Gene3D" id="2.70.70.10">
    <property type="entry name" value="Glucose Permease (Domain IIA)"/>
    <property type="match status" value="1"/>
</dbReference>
<feature type="signal peptide" evidence="8">
    <location>
        <begin position="1"/>
        <end position="24"/>
    </location>
</feature>
<keyword evidence="6" id="KW-0482">Metalloprotease</keyword>
<keyword evidence="7" id="KW-0175">Coiled coil</keyword>
<dbReference type="InterPro" id="IPR016047">
    <property type="entry name" value="M23ase_b-sheet_dom"/>
</dbReference>
<keyword evidence="5" id="KW-0862">Zinc</keyword>
<proteinExistence type="predicted"/>
<evidence type="ECO:0000256" key="8">
    <source>
        <dbReference type="SAM" id="SignalP"/>
    </source>
</evidence>
<dbReference type="CDD" id="cd12797">
    <property type="entry name" value="M23_peptidase"/>
    <property type="match status" value="1"/>
</dbReference>
<feature type="chain" id="PRO_5045692947" evidence="8">
    <location>
        <begin position="25"/>
        <end position="396"/>
    </location>
</feature>
<evidence type="ECO:0000256" key="5">
    <source>
        <dbReference type="ARBA" id="ARBA00022833"/>
    </source>
</evidence>
<evidence type="ECO:0000256" key="7">
    <source>
        <dbReference type="SAM" id="Coils"/>
    </source>
</evidence>
<keyword evidence="8" id="KW-0732">Signal</keyword>
<feature type="coiled-coil region" evidence="7">
    <location>
        <begin position="151"/>
        <end position="241"/>
    </location>
</feature>
<reference evidence="11" key="1">
    <citation type="journal article" date="2019" name="Int. J. Syst. Evol. Microbiol.">
        <title>The Global Catalogue of Microorganisms (GCM) 10K type strain sequencing project: providing services to taxonomists for standard genome sequencing and annotation.</title>
        <authorList>
            <consortium name="The Broad Institute Genomics Platform"/>
            <consortium name="The Broad Institute Genome Sequencing Center for Infectious Disease"/>
            <person name="Wu L."/>
            <person name="Ma J."/>
        </authorList>
    </citation>
    <scope>NUCLEOTIDE SEQUENCE [LARGE SCALE GENOMIC DNA]</scope>
    <source>
        <strain evidence="11">CGMCC-1.15741</strain>
    </source>
</reference>
<dbReference type="Proteomes" id="UP001596303">
    <property type="component" value="Unassembled WGS sequence"/>
</dbReference>
<dbReference type="PANTHER" id="PTHR21666">
    <property type="entry name" value="PEPTIDASE-RELATED"/>
    <property type="match status" value="1"/>
</dbReference>